<name>A0ABQ5CFM4_9ASTR</name>
<reference evidence="1" key="1">
    <citation type="journal article" date="2022" name="Int. J. Mol. Sci.">
        <title>Draft Genome of Tanacetum Coccineum: Genomic Comparison of Closely Related Tanacetum-Family Plants.</title>
        <authorList>
            <person name="Yamashiro T."/>
            <person name="Shiraishi A."/>
            <person name="Nakayama K."/>
            <person name="Satake H."/>
        </authorList>
    </citation>
    <scope>NUCLEOTIDE SEQUENCE</scope>
</reference>
<evidence type="ECO:0000313" key="1">
    <source>
        <dbReference type="EMBL" id="GJT25870.1"/>
    </source>
</evidence>
<accession>A0ABQ5CFM4</accession>
<organism evidence="1 2">
    <name type="scientific">Tanacetum coccineum</name>
    <dbReference type="NCBI Taxonomy" id="301880"/>
    <lineage>
        <taxon>Eukaryota</taxon>
        <taxon>Viridiplantae</taxon>
        <taxon>Streptophyta</taxon>
        <taxon>Embryophyta</taxon>
        <taxon>Tracheophyta</taxon>
        <taxon>Spermatophyta</taxon>
        <taxon>Magnoliopsida</taxon>
        <taxon>eudicotyledons</taxon>
        <taxon>Gunneridae</taxon>
        <taxon>Pentapetalae</taxon>
        <taxon>asterids</taxon>
        <taxon>campanulids</taxon>
        <taxon>Asterales</taxon>
        <taxon>Asteraceae</taxon>
        <taxon>Asteroideae</taxon>
        <taxon>Anthemideae</taxon>
        <taxon>Anthemidinae</taxon>
        <taxon>Tanacetum</taxon>
    </lineage>
</organism>
<dbReference type="Proteomes" id="UP001151760">
    <property type="component" value="Unassembled WGS sequence"/>
</dbReference>
<dbReference type="EMBL" id="BQNB010014246">
    <property type="protein sequence ID" value="GJT25870.1"/>
    <property type="molecule type" value="Genomic_DNA"/>
</dbReference>
<proteinExistence type="predicted"/>
<gene>
    <name evidence="1" type="ORF">Tco_0895807</name>
</gene>
<comment type="caution">
    <text evidence="1">The sequence shown here is derived from an EMBL/GenBank/DDBJ whole genome shotgun (WGS) entry which is preliminary data.</text>
</comment>
<sequence length="271" mass="29694">MPNSSLSGGSRKFIGKKTSAKSCNNRTISILGHLQEVSITKPGKTLALGENTVGDSCDKTSFVNVISSNHTEGSSSKKAIVLSSSPGNIRGLDFSHKQRVVHKYGGFFKYGIAYAGIQRLCGAIELMDGFNTLVFVYWNQKPKGWRGYLEEILNVLGTVRLRVSRSRIDIITNSLGNVFENDQVATAFVDHYSTFLGQADTLQHLDTNDLFYARLLDQDAANMVSVALTTKEVKRCYCFFGNDQSPGLMVTQCVFKRCLGDSWGSGCVICG</sequence>
<protein>
    <submittedName>
        <fullName evidence="1">Uncharacterized protein</fullName>
    </submittedName>
</protein>
<keyword evidence="2" id="KW-1185">Reference proteome</keyword>
<evidence type="ECO:0000313" key="2">
    <source>
        <dbReference type="Proteomes" id="UP001151760"/>
    </source>
</evidence>
<reference evidence="1" key="2">
    <citation type="submission" date="2022-01" db="EMBL/GenBank/DDBJ databases">
        <authorList>
            <person name="Yamashiro T."/>
            <person name="Shiraishi A."/>
            <person name="Satake H."/>
            <person name="Nakayama K."/>
        </authorList>
    </citation>
    <scope>NUCLEOTIDE SEQUENCE</scope>
</reference>